<dbReference type="PANTHER" id="PTHR37809">
    <property type="entry name" value="RIBOSOMAL PROTEIN S12 METHYLTHIOTRANSFERASE ACCESSORY FACTOR YCAO"/>
    <property type="match status" value="1"/>
</dbReference>
<keyword evidence="3" id="KW-1185">Reference proteome</keyword>
<sequence>MKNNKFKDKDFYETNNNIDKIFRCLKLKYKINFSKDRCISYSNQVLCRDIGLISNGKGESKIDAICSGKSEMLERIMNYSFIRINSDVLLKQHIIPKKYKKRTFDELKSDIYTFLILEDKFETKLYNLIIETCKEYYKNSYISVPFFNTKTKQLIYIPTFILDFFLGTNGMAAGNTYYEAYVQAYSEIRERLFIKNILSKKCNLVCYSLDYINNNLLINLKNFFKGDIYIFKWDDNNYIKSLCILLIYKGKYRIKFGSHFDFDTALERCITELLQGSTLYDEYSWFSIKDFNTIKNNFLGFFTGNISRVNNNFFLNIKNSKFFKRTENLNLYNNEEVVKLIESKENNVYIFSNYLMDIKSLQIYIPKLSLIDNLNTETINNILIKIKASNLIYSNKENAIKYFLDKFDDNTTLDLIGFDKCTIAKQYLNNISIRKLKSLWINDSINHKNFHLNYCVICPAKNTKHCLDYNKIQLVKEMDKYSE</sequence>
<dbReference type="AlphaFoldDB" id="A0A6N7VY77"/>
<evidence type="ECO:0000313" key="3">
    <source>
        <dbReference type="Proteomes" id="UP000441925"/>
    </source>
</evidence>
<dbReference type="RefSeq" id="WP_154541946.1">
    <property type="nucleotide sequence ID" value="NZ_VULQ01000017.1"/>
</dbReference>
<dbReference type="PROSITE" id="PS51664">
    <property type="entry name" value="YCAO"/>
    <property type="match status" value="1"/>
</dbReference>
<gene>
    <name evidence="2" type="ORF">FYJ26_09740</name>
</gene>
<organism evidence="2 3">
    <name type="scientific">Anaerococcus porci</name>
    <dbReference type="NCBI Taxonomy" id="2652269"/>
    <lineage>
        <taxon>Bacteria</taxon>
        <taxon>Bacillati</taxon>
        <taxon>Bacillota</taxon>
        <taxon>Tissierellia</taxon>
        <taxon>Tissierellales</taxon>
        <taxon>Peptoniphilaceae</taxon>
        <taxon>Anaerococcus</taxon>
    </lineage>
</organism>
<feature type="domain" description="YcaO" evidence="1">
    <location>
        <begin position="56"/>
        <end position="280"/>
    </location>
</feature>
<protein>
    <recommendedName>
        <fullName evidence="1">YcaO domain-containing protein</fullName>
    </recommendedName>
</protein>
<evidence type="ECO:0000259" key="1">
    <source>
        <dbReference type="PROSITE" id="PS51664"/>
    </source>
</evidence>
<reference evidence="2 3" key="1">
    <citation type="submission" date="2019-08" db="EMBL/GenBank/DDBJ databases">
        <title>In-depth cultivation of the pig gut microbiome towards novel bacterial diversity and tailored functional studies.</title>
        <authorList>
            <person name="Wylensek D."/>
            <person name="Hitch T.C.A."/>
            <person name="Clavel T."/>
        </authorList>
    </citation>
    <scope>NUCLEOTIDE SEQUENCE [LARGE SCALE GENOMIC DNA]</scope>
    <source>
        <strain evidence="2 3">WCA-380-WT-2B</strain>
    </source>
</reference>
<dbReference type="Proteomes" id="UP000441925">
    <property type="component" value="Unassembled WGS sequence"/>
</dbReference>
<accession>A0A6N7VY77</accession>
<evidence type="ECO:0000313" key="2">
    <source>
        <dbReference type="EMBL" id="MSS78659.1"/>
    </source>
</evidence>
<comment type="caution">
    <text evidence="2">The sequence shown here is derived from an EMBL/GenBank/DDBJ whole genome shotgun (WGS) entry which is preliminary data.</text>
</comment>
<dbReference type="PANTHER" id="PTHR37809:SF1">
    <property type="entry name" value="RIBOSOMAL PROTEIN S12 METHYLTHIOTRANSFERASE ACCESSORY FACTOR YCAO"/>
    <property type="match status" value="1"/>
</dbReference>
<name>A0A6N7VY77_9FIRM</name>
<dbReference type="InterPro" id="IPR003776">
    <property type="entry name" value="YcaO-like_dom"/>
</dbReference>
<proteinExistence type="predicted"/>
<dbReference type="EMBL" id="VULQ01000017">
    <property type="protein sequence ID" value="MSS78659.1"/>
    <property type="molecule type" value="Genomic_DNA"/>
</dbReference>
<dbReference type="Pfam" id="PF02624">
    <property type="entry name" value="YcaO"/>
    <property type="match status" value="1"/>
</dbReference>